<dbReference type="Proteomes" id="UP000295711">
    <property type="component" value="Unassembled WGS sequence"/>
</dbReference>
<organism evidence="3 4">
    <name type="scientific">Frisingicoccus caecimuris</name>
    <dbReference type="NCBI Taxonomy" id="1796636"/>
    <lineage>
        <taxon>Bacteria</taxon>
        <taxon>Bacillati</taxon>
        <taxon>Bacillota</taxon>
        <taxon>Clostridia</taxon>
        <taxon>Lachnospirales</taxon>
        <taxon>Lachnospiraceae</taxon>
        <taxon>Frisingicoccus</taxon>
    </lineage>
</organism>
<evidence type="ECO:0000313" key="3">
    <source>
        <dbReference type="EMBL" id="TCO86581.1"/>
    </source>
</evidence>
<protein>
    <submittedName>
        <fullName evidence="3">Stage IV sporulation protein B</fullName>
    </submittedName>
</protein>
<dbReference type="SUPFAM" id="SSF50156">
    <property type="entry name" value="PDZ domain-like"/>
    <property type="match status" value="1"/>
</dbReference>
<dbReference type="Pfam" id="PF05580">
    <property type="entry name" value="Peptidase_S55"/>
    <property type="match status" value="1"/>
</dbReference>
<dbReference type="InterPro" id="IPR014219">
    <property type="entry name" value="SpoIVB"/>
</dbReference>
<evidence type="ECO:0000259" key="2">
    <source>
        <dbReference type="PROSITE" id="PS51494"/>
    </source>
</evidence>
<dbReference type="InterPro" id="IPR036034">
    <property type="entry name" value="PDZ_sf"/>
</dbReference>
<feature type="domain" description="Peptidase S55" evidence="2">
    <location>
        <begin position="199"/>
        <end position="434"/>
    </location>
</feature>
<keyword evidence="4" id="KW-1185">Reference proteome</keyword>
<dbReference type="RefSeq" id="WP_165873262.1">
    <property type="nucleotide sequence ID" value="NZ_JANKAQ010000002.1"/>
</dbReference>
<evidence type="ECO:0000256" key="1">
    <source>
        <dbReference type="SAM" id="Phobius"/>
    </source>
</evidence>
<dbReference type="EMBL" id="SLXA01000001">
    <property type="protein sequence ID" value="TCO86581.1"/>
    <property type="molecule type" value="Genomic_DNA"/>
</dbReference>
<keyword evidence="1" id="KW-0472">Membrane</keyword>
<accession>A0A4R2LFZ2</accession>
<reference evidence="3 4" key="1">
    <citation type="submission" date="2019-03" db="EMBL/GenBank/DDBJ databases">
        <title>Genomic Encyclopedia of Type Strains, Phase IV (KMG-IV): sequencing the most valuable type-strain genomes for metagenomic binning, comparative biology and taxonomic classification.</title>
        <authorList>
            <person name="Goeker M."/>
        </authorList>
    </citation>
    <scope>NUCLEOTIDE SEQUENCE [LARGE SCALE GENOMIC DNA]</scope>
    <source>
        <strain evidence="3 4">DSM 28559</strain>
    </source>
</reference>
<keyword evidence="1" id="KW-1133">Transmembrane helix</keyword>
<sequence>MNRKKYRRWLIVVFIIYICAFLYYLSYTIHTSIPDVWKLTVGEEETLNFNLPLTMQANGESLTVASINGEKVPSDQINLNLNKPVSVNIEEKGTYHFSLRWMGFHLKDVEVDVVDEMKLMPLGMPVGIYIRTKGVMVLGTGTVTTYDGDRVEPAEDVLQSGDYILAVGNEPIQSIDDLTDILEQWNGGDMLLKILRNDETVEVRVTPVRTEDSKYKIGVWIRQDAQGIGTLSYVDSKNNFAALGHSITDVDTSQRIDISGGRLYQSNILSIVKGQNGVPGEMVGNIDYRHGQILGKIESNNDNGIFGTLSDDVWLYDESQALPVGFRHEVEKGPATVRCCVDGEVRDYDVAIESLELGGSGKNRDMVIKITDEELLNTTNGIVQGMSGSPIIQNNKIIGAVTHVFVNDSTKGYGIFIENMLEERDNEKIGNSHI</sequence>
<proteinExistence type="predicted"/>
<gene>
    <name evidence="3" type="ORF">EV212_101374</name>
</gene>
<dbReference type="NCBIfam" id="TIGR02860">
    <property type="entry name" value="spore_IV_B"/>
    <property type="match status" value="1"/>
</dbReference>
<keyword evidence="1" id="KW-0812">Transmembrane</keyword>
<dbReference type="InterPro" id="IPR008763">
    <property type="entry name" value="Peptidase_S55"/>
</dbReference>
<dbReference type="Gene3D" id="2.30.42.10">
    <property type="match status" value="1"/>
</dbReference>
<dbReference type="AlphaFoldDB" id="A0A4R2LFZ2"/>
<evidence type="ECO:0000313" key="4">
    <source>
        <dbReference type="Proteomes" id="UP000295711"/>
    </source>
</evidence>
<name>A0A4R2LFZ2_9FIRM</name>
<dbReference type="SUPFAM" id="SSF50494">
    <property type="entry name" value="Trypsin-like serine proteases"/>
    <property type="match status" value="1"/>
</dbReference>
<dbReference type="PROSITE" id="PS51494">
    <property type="entry name" value="SPOIVB"/>
    <property type="match status" value="1"/>
</dbReference>
<feature type="transmembrane region" description="Helical" evidence="1">
    <location>
        <begin position="9"/>
        <end position="27"/>
    </location>
</feature>
<dbReference type="InterPro" id="IPR009003">
    <property type="entry name" value="Peptidase_S1_PA"/>
</dbReference>
<comment type="caution">
    <text evidence="3">The sequence shown here is derived from an EMBL/GenBank/DDBJ whole genome shotgun (WGS) entry which is preliminary data.</text>
</comment>